<sequence length="87" mass="9072">MSDIAGRGELRPVSVMIGDIGSLVLCPCVIAGVDATMTGRCDSWKLLGVHPAGCRGPPNTATAAKRHREQTARAERRALMSGIEGAV</sequence>
<dbReference type="RefSeq" id="WP_251909275.1">
    <property type="nucleotide sequence ID" value="NZ_JAMRXG010000001.1"/>
</dbReference>
<protein>
    <submittedName>
        <fullName evidence="1">Uncharacterized protein</fullName>
    </submittedName>
</protein>
<evidence type="ECO:0000313" key="1">
    <source>
        <dbReference type="EMBL" id="MCM6772419.1"/>
    </source>
</evidence>
<keyword evidence="2" id="KW-1185">Reference proteome</keyword>
<evidence type="ECO:0000313" key="2">
    <source>
        <dbReference type="Proteomes" id="UP001139157"/>
    </source>
</evidence>
<gene>
    <name evidence="1" type="ORF">NDR86_02910</name>
</gene>
<organism evidence="1 2">
    <name type="scientific">Nocardia pulmonis</name>
    <dbReference type="NCBI Taxonomy" id="2951408"/>
    <lineage>
        <taxon>Bacteria</taxon>
        <taxon>Bacillati</taxon>
        <taxon>Actinomycetota</taxon>
        <taxon>Actinomycetes</taxon>
        <taxon>Mycobacteriales</taxon>
        <taxon>Nocardiaceae</taxon>
        <taxon>Nocardia</taxon>
    </lineage>
</organism>
<dbReference type="EMBL" id="JAMRXG010000001">
    <property type="protein sequence ID" value="MCM6772419.1"/>
    <property type="molecule type" value="Genomic_DNA"/>
</dbReference>
<accession>A0A9X2IVG1</accession>
<dbReference type="AlphaFoldDB" id="A0A9X2IVG1"/>
<reference evidence="1" key="1">
    <citation type="submission" date="2022-06" db="EMBL/GenBank/DDBJ databases">
        <title>Novel species in genus nocardia.</title>
        <authorList>
            <person name="Li F."/>
        </authorList>
    </citation>
    <scope>NUCLEOTIDE SEQUENCE</scope>
    <source>
        <strain evidence="1">CDC141</strain>
    </source>
</reference>
<name>A0A9X2IVG1_9NOCA</name>
<dbReference type="Proteomes" id="UP001139157">
    <property type="component" value="Unassembled WGS sequence"/>
</dbReference>
<proteinExistence type="predicted"/>
<comment type="caution">
    <text evidence="1">The sequence shown here is derived from an EMBL/GenBank/DDBJ whole genome shotgun (WGS) entry which is preliminary data.</text>
</comment>